<evidence type="ECO:0000313" key="2">
    <source>
        <dbReference type="EMBL" id="GFE07222.1"/>
    </source>
</evidence>
<dbReference type="EMBL" id="BLIN01000005">
    <property type="protein sequence ID" value="GFE07222.1"/>
    <property type="molecule type" value="Genomic_DNA"/>
</dbReference>
<dbReference type="EMBL" id="BLIN01000003">
    <property type="protein sequence ID" value="GFE05556.1"/>
    <property type="molecule type" value="Genomic_DNA"/>
</dbReference>
<evidence type="ECO:0000313" key="1">
    <source>
        <dbReference type="EMBL" id="GFE05556.1"/>
    </source>
</evidence>
<dbReference type="AlphaFoldDB" id="A0A640S5C9"/>
<accession>A0A640S5C9</accession>
<evidence type="ECO:0000313" key="3">
    <source>
        <dbReference type="Proteomes" id="UP000435837"/>
    </source>
</evidence>
<gene>
    <name evidence="1" type="ORF">Scani_18240</name>
    <name evidence="2" type="ORF">Scani_34900</name>
</gene>
<evidence type="ECO:0008006" key="4">
    <source>
        <dbReference type="Google" id="ProtNLM"/>
    </source>
</evidence>
<dbReference type="InterPro" id="IPR016181">
    <property type="entry name" value="Acyl_CoA_acyltransferase"/>
</dbReference>
<reference evidence="1 3" key="1">
    <citation type="submission" date="2019-12" db="EMBL/GenBank/DDBJ databases">
        <title>Whole genome shotgun sequence of Streptomyces caniferus NBRC 15389.</title>
        <authorList>
            <person name="Ichikawa N."/>
            <person name="Kimura A."/>
            <person name="Kitahashi Y."/>
            <person name="Komaki H."/>
            <person name="Tamura T."/>
        </authorList>
    </citation>
    <scope>NUCLEOTIDE SEQUENCE [LARGE SCALE GENOMIC DNA]</scope>
    <source>
        <strain evidence="1 3">NBRC 15389</strain>
    </source>
</reference>
<sequence length="141" mass="15764">MAVDASSPSGTEWFFLLHAATRPAGFQDIRVYGHDGISDARLVWKVCHECERGVISKISLSPEVQRQGLGTRLVDRALLNGPGYRWTTSSQSPDGRAFFRAMTAHTGAEFAAGARTCEHILESRPGRHKPILDRRLHRIRR</sequence>
<dbReference type="Gene3D" id="3.40.630.30">
    <property type="match status" value="1"/>
</dbReference>
<dbReference type="Proteomes" id="UP000435837">
    <property type="component" value="Unassembled WGS sequence"/>
</dbReference>
<comment type="caution">
    <text evidence="1">The sequence shown here is derived from an EMBL/GenBank/DDBJ whole genome shotgun (WGS) entry which is preliminary data.</text>
</comment>
<organism evidence="1 3">
    <name type="scientific">Streptomyces caniferus</name>
    <dbReference type="NCBI Taxonomy" id="285557"/>
    <lineage>
        <taxon>Bacteria</taxon>
        <taxon>Bacillati</taxon>
        <taxon>Actinomycetota</taxon>
        <taxon>Actinomycetes</taxon>
        <taxon>Kitasatosporales</taxon>
        <taxon>Streptomycetaceae</taxon>
        <taxon>Streptomyces</taxon>
    </lineage>
</organism>
<protein>
    <recommendedName>
        <fullName evidence="4">N-acetyltransferase domain-containing protein</fullName>
    </recommendedName>
</protein>
<name>A0A640S5C9_9ACTN</name>
<dbReference type="SUPFAM" id="SSF55729">
    <property type="entry name" value="Acyl-CoA N-acyltransferases (Nat)"/>
    <property type="match status" value="1"/>
</dbReference>
<proteinExistence type="predicted"/>